<dbReference type="InterPro" id="IPR051680">
    <property type="entry name" value="ATP-dep_Glu-Cys_Ligase-2"/>
</dbReference>
<dbReference type="EMBL" id="CP165626">
    <property type="protein sequence ID" value="XDU97959.1"/>
    <property type="molecule type" value="Genomic_DNA"/>
</dbReference>
<dbReference type="Pfam" id="PF14403">
    <property type="entry name" value="CP_ATPgrasp_2"/>
    <property type="match status" value="1"/>
</dbReference>
<proteinExistence type="predicted"/>
<protein>
    <submittedName>
        <fullName evidence="3">Circularly permuted type 2 ATP-grasp protein</fullName>
    </submittedName>
</protein>
<dbReference type="Gene3D" id="3.30.1490.270">
    <property type="match status" value="1"/>
</dbReference>
<organism evidence="3">
    <name type="scientific">Flavobacterium sp. WC2416</name>
    <dbReference type="NCBI Taxonomy" id="3234141"/>
    <lineage>
        <taxon>Bacteria</taxon>
        <taxon>Pseudomonadati</taxon>
        <taxon>Bacteroidota</taxon>
        <taxon>Flavobacteriia</taxon>
        <taxon>Flavobacteriales</taxon>
        <taxon>Flavobacteriaceae</taxon>
        <taxon>Flavobacterium</taxon>
    </lineage>
</organism>
<evidence type="ECO:0000259" key="1">
    <source>
        <dbReference type="Pfam" id="PF04168"/>
    </source>
</evidence>
<dbReference type="PANTHER" id="PTHR34595">
    <property type="entry name" value="BLR5612 PROTEIN"/>
    <property type="match status" value="1"/>
</dbReference>
<name>A0AB39W8Y3_9FLAO</name>
<dbReference type="AlphaFoldDB" id="A0AB39W8Y3"/>
<accession>A0AB39W8Y3</accession>
<dbReference type="Gene3D" id="3.40.50.11290">
    <property type="match status" value="1"/>
</dbReference>
<feature type="domain" description="DUF403" evidence="1">
    <location>
        <begin position="509"/>
        <end position="842"/>
    </location>
</feature>
<dbReference type="Pfam" id="PF04168">
    <property type="entry name" value="Alpha-E"/>
    <property type="match status" value="1"/>
</dbReference>
<evidence type="ECO:0000259" key="2">
    <source>
        <dbReference type="Pfam" id="PF14403"/>
    </source>
</evidence>
<feature type="domain" description="Circularly permuted ATP-grasp type 2" evidence="2">
    <location>
        <begin position="86"/>
        <end position="461"/>
    </location>
</feature>
<dbReference type="SUPFAM" id="SSF56059">
    <property type="entry name" value="Glutathione synthetase ATP-binding domain-like"/>
    <property type="match status" value="1"/>
</dbReference>
<dbReference type="InterPro" id="IPR025841">
    <property type="entry name" value="CP_ATPgrasp_2"/>
</dbReference>
<gene>
    <name evidence="3" type="ORF">AB3G39_12340</name>
</gene>
<dbReference type="InterPro" id="IPR007296">
    <property type="entry name" value="DUF403"/>
</dbReference>
<evidence type="ECO:0000313" key="3">
    <source>
        <dbReference type="EMBL" id="XDU97959.1"/>
    </source>
</evidence>
<dbReference type="RefSeq" id="WP_369765366.1">
    <property type="nucleotide sequence ID" value="NZ_CP165626.1"/>
</dbReference>
<reference evidence="3" key="1">
    <citation type="submission" date="2024-07" db="EMBL/GenBank/DDBJ databases">
        <authorList>
            <person name="Biller S.J."/>
        </authorList>
    </citation>
    <scope>NUCLEOTIDE SEQUENCE</scope>
    <source>
        <strain evidence="3">WC2416</strain>
    </source>
</reference>
<dbReference type="PANTHER" id="PTHR34595:SF2">
    <property type="entry name" value="BLR2978 PROTEIN"/>
    <property type="match status" value="1"/>
</dbReference>
<sequence>MIQDISLGLLQSYKEKINTYDEVLDKNGQVKPYWQKLFDTLESIGLEELELRNQEIIKKLRENGVTYNVYDNNNEPNRAWKLDPIPFLIHKSEWETIEKGLRQRAHLYDLILKDIYGPQLLIKNSIIPAELIFDNSGFLLPCFDIRQKLDIQLLNYACDLARGPDGKMWLLDNRTQSPSGSGYALENRIVMSKVFPELNKKMFRSRLSPYFNDLQQTVDALGNNTNENPNVVFLTPGPGNETYFEHVYLSSHLGYTLVQGSDLVVRDGYVWLKSIDQLERVDVIIKRVDDEWCDPLELKRNSLIGIPGLLQVIRLGNVAVINPPGTSVLENHGLMAFMQNACKYLLKEPLILSSIATWWCGQKKELNYVLDNLPKLIIKKTNRKQGFRSIYGRLLDKQQLEDLRIMIRKNPKDFVAQQEVSLSTTPSFIDGEIVPRFAAMRAFLISDGNEYRVMQGGLTRSSAIKGKFEVSNRLGGLSKDTWIITDTPNEYNESYVERRNLTNHLNNSLTSRNAENLFWVGRLCERTMALRSFLKIILSRLNENVTNKENEQPAFLIVLLKSLTHLTHTYPGFVGKEKESDPEVNIDDTIANPIPELLLLISDSKKPGSVTYNIQALLNTLNQVSEKWNHDTRRIINLVEDSLVALKSSNTSNINQVNHGLDKLHIRLFSFYGNVYETLPRDNGFYLLEIGKNVERILSLISVFKYTFNYKKVEEEESVLMEAILENHHLLAQYRNIYKSHLSLKAVINMVFLEQNLPYTLTFLLDTLSSYLSKLPKTIEPNRLSLAEKSVLEASTIIKLIDADRLIQADSDTLFRPELDQTLSDVFDLISNVSTNLASLYFNHSVIQHSILDTLDNMNSDEI</sequence>